<dbReference type="InterPro" id="IPR002491">
    <property type="entry name" value="ABC_transptr_periplasmic_BD"/>
</dbReference>
<evidence type="ECO:0000313" key="5">
    <source>
        <dbReference type="Proteomes" id="UP001157946"/>
    </source>
</evidence>
<evidence type="ECO:0000313" key="4">
    <source>
        <dbReference type="EMBL" id="SMP00884.1"/>
    </source>
</evidence>
<proteinExistence type="inferred from homology"/>
<dbReference type="Proteomes" id="UP001157946">
    <property type="component" value="Unassembled WGS sequence"/>
</dbReference>
<feature type="domain" description="Fe/B12 periplasmic-binding" evidence="3">
    <location>
        <begin position="3"/>
        <end position="258"/>
    </location>
</feature>
<gene>
    <name evidence="4" type="ORF">SAMN06265361_101175</name>
</gene>
<accession>A0AA45WIP8</accession>
<dbReference type="Pfam" id="PF01497">
    <property type="entry name" value="Peripla_BP_2"/>
    <property type="match status" value="1"/>
</dbReference>
<dbReference type="PANTHER" id="PTHR30535:SF34">
    <property type="entry name" value="MOLYBDATE-BINDING PROTEIN MOLA"/>
    <property type="match status" value="1"/>
</dbReference>
<dbReference type="Gene3D" id="3.40.50.1980">
    <property type="entry name" value="Nitrogenase molybdenum iron protein domain"/>
    <property type="match status" value="2"/>
</dbReference>
<sequence length="275" mass="31301">MKRIISICPSNTEMLHFLGLREEVCGLDDFSDWPHTWQHLPRVGPDLDIDIDKVKALRPDLVIASLSVPGMEKNIAQLKQAEIPTLVLNPKTLKDIAEDFVYLGDALGIPSQGRAAKQRFLQEISLIQAAIPRQTTTPRLYFEWWPKPVFTPGRKSWLTELCQLVGATNIYADHDAESVQTDWGDVAARQPDYVLVTWTGVPRERIKTTFFTSRPAWQGTPLIEKGNIHILEEGWFCRPSPRLLLGGKQVAHLLYPDRFRAPEEGDPYQDTRLRP</sequence>
<evidence type="ECO:0000256" key="1">
    <source>
        <dbReference type="ARBA" id="ARBA00008814"/>
    </source>
</evidence>
<evidence type="ECO:0000259" key="3">
    <source>
        <dbReference type="PROSITE" id="PS50983"/>
    </source>
</evidence>
<dbReference type="InterPro" id="IPR054828">
    <property type="entry name" value="Vit_B12_bind_prot"/>
</dbReference>
<comment type="caution">
    <text evidence="4">The sequence shown here is derived from an EMBL/GenBank/DDBJ whole genome shotgun (WGS) entry which is preliminary data.</text>
</comment>
<name>A0AA45WIP8_9BACL</name>
<comment type="similarity">
    <text evidence="1">Belongs to the bacterial solute-binding protein 8 family.</text>
</comment>
<reference evidence="4" key="1">
    <citation type="submission" date="2017-05" db="EMBL/GenBank/DDBJ databases">
        <authorList>
            <person name="Varghese N."/>
            <person name="Submissions S."/>
        </authorList>
    </citation>
    <scope>NUCLEOTIDE SEQUENCE</scope>
    <source>
        <strain evidence="4">DSM 45262</strain>
    </source>
</reference>
<dbReference type="RefSeq" id="WP_102991586.1">
    <property type="nucleotide sequence ID" value="NZ_FXTU01000001.1"/>
</dbReference>
<organism evidence="4 5">
    <name type="scientific">Laceyella tengchongensis</name>
    <dbReference type="NCBI Taxonomy" id="574699"/>
    <lineage>
        <taxon>Bacteria</taxon>
        <taxon>Bacillati</taxon>
        <taxon>Bacillota</taxon>
        <taxon>Bacilli</taxon>
        <taxon>Bacillales</taxon>
        <taxon>Thermoactinomycetaceae</taxon>
        <taxon>Laceyella</taxon>
    </lineage>
</organism>
<dbReference type="InterPro" id="IPR050902">
    <property type="entry name" value="ABC_Transporter_SBP"/>
</dbReference>
<dbReference type="SUPFAM" id="SSF53807">
    <property type="entry name" value="Helical backbone' metal receptor"/>
    <property type="match status" value="1"/>
</dbReference>
<keyword evidence="5" id="KW-1185">Reference proteome</keyword>
<dbReference type="CDD" id="cd01144">
    <property type="entry name" value="BtuF"/>
    <property type="match status" value="1"/>
</dbReference>
<evidence type="ECO:0000256" key="2">
    <source>
        <dbReference type="ARBA" id="ARBA00022729"/>
    </source>
</evidence>
<keyword evidence="2" id="KW-0732">Signal</keyword>
<dbReference type="EMBL" id="FXTU01000001">
    <property type="protein sequence ID" value="SMP00884.1"/>
    <property type="molecule type" value="Genomic_DNA"/>
</dbReference>
<dbReference type="NCBIfam" id="NF038402">
    <property type="entry name" value="TroA_like"/>
    <property type="match status" value="1"/>
</dbReference>
<dbReference type="AlphaFoldDB" id="A0AA45WIP8"/>
<dbReference type="PANTHER" id="PTHR30535">
    <property type="entry name" value="VITAMIN B12-BINDING PROTEIN"/>
    <property type="match status" value="1"/>
</dbReference>
<dbReference type="PROSITE" id="PS50983">
    <property type="entry name" value="FE_B12_PBP"/>
    <property type="match status" value="1"/>
</dbReference>
<protein>
    <submittedName>
        <fullName evidence="4">Iron complex transport system substrate-binding protein</fullName>
    </submittedName>
</protein>